<dbReference type="OrthoDB" id="10020193at2759"/>
<dbReference type="GO" id="GO:0003924">
    <property type="term" value="F:GTPase activity"/>
    <property type="evidence" value="ECO:0007669"/>
    <property type="project" value="TreeGrafter"/>
</dbReference>
<dbReference type="InterPro" id="IPR036874">
    <property type="entry name" value="Carbonic_anhydrase_sf"/>
</dbReference>
<proteinExistence type="inferred from homology"/>
<dbReference type="PANTHER" id="PTHR11259">
    <property type="entry name" value="RAS-RELATED GTP BINDING RAG/GTR YEAST"/>
    <property type="match status" value="1"/>
</dbReference>
<dbReference type="Gene3D" id="3.40.50.300">
    <property type="entry name" value="P-loop containing nucleotide triphosphate hydrolases"/>
    <property type="match status" value="1"/>
</dbReference>
<feature type="binding site" evidence="6">
    <location>
        <position position="343"/>
    </location>
    <ligand>
        <name>Zn(2+)</name>
        <dbReference type="ChEBI" id="CHEBI:29105"/>
    </ligand>
</feature>
<feature type="binding site" evidence="6">
    <location>
        <position position="277"/>
    </location>
    <ligand>
        <name>Zn(2+)</name>
        <dbReference type="ChEBI" id="CHEBI:29105"/>
    </ligand>
</feature>
<protein>
    <submittedName>
        <fullName evidence="8">Ras-related GTP-binding protein A</fullName>
    </submittedName>
</protein>
<dbReference type="GO" id="GO:0005764">
    <property type="term" value="C:lysosome"/>
    <property type="evidence" value="ECO:0007669"/>
    <property type="project" value="TreeGrafter"/>
</dbReference>
<comment type="cofactor">
    <cofactor evidence="6">
        <name>Zn(2+)</name>
        <dbReference type="ChEBI" id="CHEBI:29105"/>
    </cofactor>
    <text evidence="6">Binds 1 zinc ion per subunit.</text>
</comment>
<evidence type="ECO:0000256" key="1">
    <source>
        <dbReference type="ARBA" id="ARBA00006217"/>
    </source>
</evidence>
<evidence type="ECO:0000256" key="6">
    <source>
        <dbReference type="PIRSR" id="PIRSR601765-1"/>
    </source>
</evidence>
<evidence type="ECO:0000256" key="4">
    <source>
        <dbReference type="ARBA" id="ARBA00023134"/>
    </source>
</evidence>
<dbReference type="GO" id="GO:1904263">
    <property type="term" value="P:positive regulation of TORC1 signaling"/>
    <property type="evidence" value="ECO:0007669"/>
    <property type="project" value="TreeGrafter"/>
</dbReference>
<evidence type="ECO:0000313" key="8">
    <source>
        <dbReference type="EMBL" id="OAD57585.1"/>
    </source>
</evidence>
<dbReference type="Pfam" id="PF04670">
    <property type="entry name" value="Gtr1_RagA"/>
    <property type="match status" value="1"/>
</dbReference>
<accession>A0A310SR35</accession>
<sequence>MGKSGSGKTSMRSIIFANYIARDTRRLGATIDVEHSHVRFLGNLVLNLWDCGGQEAFMENYFASQRDNIFRNVEVLIYVFDVESRELDKDMHYYQSCLEAILQNSPEAKIFCLVHKMDLVQEDQRDLIFREREEDLRRLSLPLECTCFRTSIWDETLYRAWSSIVYMLIPNVKELEESLKQFTNIIDADEVLLFERATFLVISYCQRQFHRDVHRFEKVSNIIKQFKLSCSKVSIELTMDRIIKGIMKYRNCHREGMVKQFQKVRDHPEPKAVFFTCMDSRMIPTRFTETNVGDMFVVRNAGNLIPHSQHFVDELTMCEPAALELGCVINDIRHIIVCGHSDCKAMNLLYALRDEEFASKANRRISPLRAWLCAHASSSLAKFQQLEITGFREPILFQAETPLRKFVAYIDPENKFAIEDKLSQVSINTD</sequence>
<dbReference type="FunFam" id="3.40.50.300:FF:000276">
    <property type="entry name" value="Ras-related GTP-binding protein A"/>
    <property type="match status" value="1"/>
</dbReference>
<feature type="binding site" evidence="6">
    <location>
        <position position="340"/>
    </location>
    <ligand>
        <name>Zn(2+)</name>
        <dbReference type="ChEBI" id="CHEBI:29105"/>
    </ligand>
</feature>
<dbReference type="GO" id="GO:0005525">
    <property type="term" value="F:GTP binding"/>
    <property type="evidence" value="ECO:0007669"/>
    <property type="project" value="UniProtKB-UniRule"/>
</dbReference>
<comment type="similarity">
    <text evidence="2 7">Belongs to the GTR/RAG GTP-binding protein family.</text>
</comment>
<dbReference type="Gene3D" id="3.30.450.190">
    <property type="match status" value="1"/>
</dbReference>
<gene>
    <name evidence="8" type="ORF">WN48_01763</name>
</gene>
<dbReference type="SUPFAM" id="SSF52540">
    <property type="entry name" value="P-loop containing nucleoside triphosphate hydrolases"/>
    <property type="match status" value="1"/>
</dbReference>
<dbReference type="Gene3D" id="3.40.1050.10">
    <property type="entry name" value="Carbonic anhydrase"/>
    <property type="match status" value="1"/>
</dbReference>
<dbReference type="CDD" id="cd11384">
    <property type="entry name" value="RagA_like"/>
    <property type="match status" value="1"/>
</dbReference>
<evidence type="ECO:0000256" key="3">
    <source>
        <dbReference type="ARBA" id="ARBA00022741"/>
    </source>
</evidence>
<keyword evidence="6" id="KW-0479">Metal-binding</keyword>
<dbReference type="InterPro" id="IPR006762">
    <property type="entry name" value="Gtr1_RagA"/>
</dbReference>
<dbReference type="GO" id="GO:0008270">
    <property type="term" value="F:zinc ion binding"/>
    <property type="evidence" value="ECO:0007669"/>
    <property type="project" value="InterPro"/>
</dbReference>
<name>A0A310SR35_9HYME</name>
<dbReference type="Proteomes" id="UP000250275">
    <property type="component" value="Unassembled WGS sequence"/>
</dbReference>
<dbReference type="InterPro" id="IPR027417">
    <property type="entry name" value="P-loop_NTPase"/>
</dbReference>
<dbReference type="PANTHER" id="PTHR11259:SF1">
    <property type="entry name" value="RAS-RELATED GTP-BINDING PROTEIN"/>
    <property type="match status" value="1"/>
</dbReference>
<dbReference type="InterPro" id="IPR039397">
    <property type="entry name" value="RagA/B"/>
</dbReference>
<dbReference type="SMART" id="SM00947">
    <property type="entry name" value="Pro_CA"/>
    <property type="match status" value="1"/>
</dbReference>
<comment type="catalytic activity">
    <reaction evidence="5">
        <text>GTP + H2O = GDP + phosphate + H(+)</text>
        <dbReference type="Rhea" id="RHEA:19669"/>
        <dbReference type="ChEBI" id="CHEBI:15377"/>
        <dbReference type="ChEBI" id="CHEBI:15378"/>
        <dbReference type="ChEBI" id="CHEBI:37565"/>
        <dbReference type="ChEBI" id="CHEBI:43474"/>
        <dbReference type="ChEBI" id="CHEBI:58189"/>
    </reaction>
    <physiologicalReaction direction="left-to-right" evidence="5">
        <dbReference type="Rhea" id="RHEA:19670"/>
    </physiologicalReaction>
</comment>
<dbReference type="GO" id="GO:0004089">
    <property type="term" value="F:carbonate dehydratase activity"/>
    <property type="evidence" value="ECO:0007669"/>
    <property type="project" value="InterPro"/>
</dbReference>
<dbReference type="AlphaFoldDB" id="A0A310SR35"/>
<dbReference type="GO" id="GO:0010507">
    <property type="term" value="P:negative regulation of autophagy"/>
    <property type="evidence" value="ECO:0007669"/>
    <property type="project" value="TreeGrafter"/>
</dbReference>
<dbReference type="GO" id="GO:0005634">
    <property type="term" value="C:nucleus"/>
    <property type="evidence" value="ECO:0007669"/>
    <property type="project" value="TreeGrafter"/>
</dbReference>
<evidence type="ECO:0000256" key="2">
    <source>
        <dbReference type="ARBA" id="ARBA00007756"/>
    </source>
</evidence>
<dbReference type="EMBL" id="KQ761402">
    <property type="protein sequence ID" value="OAD57585.1"/>
    <property type="molecule type" value="Genomic_DNA"/>
</dbReference>
<dbReference type="GO" id="GO:1990131">
    <property type="term" value="C:Gtr1-Gtr2 GTPase complex"/>
    <property type="evidence" value="ECO:0007669"/>
    <property type="project" value="TreeGrafter"/>
</dbReference>
<organism evidence="8 9">
    <name type="scientific">Eufriesea mexicana</name>
    <dbReference type="NCBI Taxonomy" id="516756"/>
    <lineage>
        <taxon>Eukaryota</taxon>
        <taxon>Metazoa</taxon>
        <taxon>Ecdysozoa</taxon>
        <taxon>Arthropoda</taxon>
        <taxon>Hexapoda</taxon>
        <taxon>Insecta</taxon>
        <taxon>Pterygota</taxon>
        <taxon>Neoptera</taxon>
        <taxon>Endopterygota</taxon>
        <taxon>Hymenoptera</taxon>
        <taxon>Apocrita</taxon>
        <taxon>Aculeata</taxon>
        <taxon>Apoidea</taxon>
        <taxon>Anthophila</taxon>
        <taxon>Apidae</taxon>
        <taxon>Eufriesea</taxon>
    </lineage>
</organism>
<comment type="similarity">
    <text evidence="1">Belongs to the beta-class carbonic anhydrase family.</text>
</comment>
<dbReference type="Pfam" id="PF00484">
    <property type="entry name" value="Pro_CA"/>
    <property type="match status" value="1"/>
</dbReference>
<feature type="binding site" evidence="6">
    <location>
        <position position="279"/>
    </location>
    <ligand>
        <name>Zn(2+)</name>
        <dbReference type="ChEBI" id="CHEBI:29105"/>
    </ligand>
</feature>
<reference evidence="8 9" key="1">
    <citation type="submission" date="2015-07" db="EMBL/GenBank/DDBJ databases">
        <title>The genome of Eufriesea mexicana.</title>
        <authorList>
            <person name="Pan H."/>
            <person name="Kapheim K."/>
        </authorList>
    </citation>
    <scope>NUCLEOTIDE SEQUENCE [LARGE SCALE GENOMIC DNA]</scope>
    <source>
        <strain evidence="8">0111107269</strain>
        <tissue evidence="8">Whole body</tissue>
    </source>
</reference>
<keyword evidence="4 7" id="KW-0342">GTP-binding</keyword>
<keyword evidence="6" id="KW-0862">Zinc</keyword>
<dbReference type="SUPFAM" id="SSF53056">
    <property type="entry name" value="beta-carbonic anhydrase, cab"/>
    <property type="match status" value="1"/>
</dbReference>
<evidence type="ECO:0000256" key="5">
    <source>
        <dbReference type="ARBA" id="ARBA00049117"/>
    </source>
</evidence>
<evidence type="ECO:0000256" key="7">
    <source>
        <dbReference type="RuleBase" id="RU367014"/>
    </source>
</evidence>
<keyword evidence="3 7" id="KW-0547">Nucleotide-binding</keyword>
<dbReference type="InterPro" id="IPR001765">
    <property type="entry name" value="Carbonic_anhydrase"/>
</dbReference>
<evidence type="ECO:0000313" key="9">
    <source>
        <dbReference type="Proteomes" id="UP000250275"/>
    </source>
</evidence>
<keyword evidence="9" id="KW-1185">Reference proteome</keyword>
<dbReference type="GO" id="GO:0009267">
    <property type="term" value="P:cellular response to starvation"/>
    <property type="evidence" value="ECO:0007669"/>
    <property type="project" value="TreeGrafter"/>
</dbReference>